<evidence type="ECO:0000256" key="4">
    <source>
        <dbReference type="ARBA" id="ARBA00022723"/>
    </source>
</evidence>
<dbReference type="PROSITE" id="PS50089">
    <property type="entry name" value="ZF_RING_2"/>
    <property type="match status" value="1"/>
</dbReference>
<dbReference type="GO" id="GO:0016567">
    <property type="term" value="P:protein ubiquitination"/>
    <property type="evidence" value="ECO:0007669"/>
    <property type="project" value="TreeGrafter"/>
</dbReference>
<dbReference type="Gene3D" id="3.30.40.10">
    <property type="entry name" value="Zinc/RING finger domain, C3HC4 (zinc finger)"/>
    <property type="match status" value="1"/>
</dbReference>
<evidence type="ECO:0000256" key="2">
    <source>
        <dbReference type="ARBA" id="ARBA00012483"/>
    </source>
</evidence>
<evidence type="ECO:0000256" key="8">
    <source>
        <dbReference type="PROSITE-ProRule" id="PRU00175"/>
    </source>
</evidence>
<dbReference type="PANTHER" id="PTHR22996:SF0">
    <property type="entry name" value="RE60872P-RELATED"/>
    <property type="match status" value="1"/>
</dbReference>
<dbReference type="InterPro" id="IPR045194">
    <property type="entry name" value="MGRN1/RNF157-like"/>
</dbReference>
<evidence type="ECO:0000256" key="1">
    <source>
        <dbReference type="ARBA" id="ARBA00000900"/>
    </source>
</evidence>
<organism evidence="11">
    <name type="scientific">Darwinula stevensoni</name>
    <dbReference type="NCBI Taxonomy" id="69355"/>
    <lineage>
        <taxon>Eukaryota</taxon>
        <taxon>Metazoa</taxon>
        <taxon>Ecdysozoa</taxon>
        <taxon>Arthropoda</taxon>
        <taxon>Crustacea</taxon>
        <taxon>Oligostraca</taxon>
        <taxon>Ostracoda</taxon>
        <taxon>Podocopa</taxon>
        <taxon>Podocopida</taxon>
        <taxon>Darwinulocopina</taxon>
        <taxon>Darwinuloidea</taxon>
        <taxon>Darwinulidae</taxon>
        <taxon>Darwinula</taxon>
    </lineage>
</organism>
<feature type="compositionally biased region" description="Basic and acidic residues" evidence="9">
    <location>
        <begin position="645"/>
        <end position="654"/>
    </location>
</feature>
<feature type="compositionally biased region" description="Acidic residues" evidence="9">
    <location>
        <begin position="588"/>
        <end position="598"/>
    </location>
</feature>
<dbReference type="GO" id="GO:0005737">
    <property type="term" value="C:cytoplasm"/>
    <property type="evidence" value="ECO:0007669"/>
    <property type="project" value="TreeGrafter"/>
</dbReference>
<feature type="domain" description="RING-type" evidence="10">
    <location>
        <begin position="312"/>
        <end position="351"/>
    </location>
</feature>
<dbReference type="PANTHER" id="PTHR22996">
    <property type="entry name" value="MAHOGUNIN"/>
    <property type="match status" value="1"/>
</dbReference>
<reference evidence="11" key="1">
    <citation type="submission" date="2020-11" db="EMBL/GenBank/DDBJ databases">
        <authorList>
            <person name="Tran Van P."/>
        </authorList>
    </citation>
    <scope>NUCLEOTIDE SEQUENCE</scope>
</reference>
<evidence type="ECO:0000313" key="11">
    <source>
        <dbReference type="EMBL" id="CAD7242699.1"/>
    </source>
</evidence>
<protein>
    <recommendedName>
        <fullName evidence="2">RING-type E3 ubiquitin transferase</fullName>
        <ecNumber evidence="2">2.3.2.27</ecNumber>
    </recommendedName>
</protein>
<evidence type="ECO:0000313" key="12">
    <source>
        <dbReference type="Proteomes" id="UP000677054"/>
    </source>
</evidence>
<feature type="region of interest" description="Disordered" evidence="9">
    <location>
        <begin position="407"/>
        <end position="654"/>
    </location>
</feature>
<feature type="compositionally biased region" description="Acidic residues" evidence="9">
    <location>
        <begin position="485"/>
        <end position="500"/>
    </location>
</feature>
<dbReference type="EC" id="2.3.2.27" evidence="2"/>
<dbReference type="AlphaFoldDB" id="A0A7R8X4I0"/>
<dbReference type="InterPro" id="IPR001841">
    <property type="entry name" value="Znf_RING"/>
</dbReference>
<keyword evidence="6" id="KW-0833">Ubl conjugation pathway</keyword>
<dbReference type="OrthoDB" id="10014838at2759"/>
<feature type="compositionally biased region" description="Polar residues" evidence="9">
    <location>
        <begin position="538"/>
        <end position="553"/>
    </location>
</feature>
<evidence type="ECO:0000259" key="10">
    <source>
        <dbReference type="PROSITE" id="PS50089"/>
    </source>
</evidence>
<keyword evidence="12" id="KW-1185">Reference proteome</keyword>
<feature type="compositionally biased region" description="Basic and acidic residues" evidence="9">
    <location>
        <begin position="522"/>
        <end position="537"/>
    </location>
</feature>
<evidence type="ECO:0000256" key="7">
    <source>
        <dbReference type="ARBA" id="ARBA00022833"/>
    </source>
</evidence>
<proteinExistence type="predicted"/>
<feature type="compositionally biased region" description="Basic and acidic residues" evidence="9">
    <location>
        <begin position="454"/>
        <end position="476"/>
    </location>
</feature>
<dbReference type="InterPro" id="IPR058981">
    <property type="entry name" value="MGRN1/RNF157-like_N"/>
</dbReference>
<keyword evidence="5 8" id="KW-0863">Zinc-finger</keyword>
<dbReference type="SUPFAM" id="SSF57850">
    <property type="entry name" value="RING/U-box"/>
    <property type="match status" value="1"/>
</dbReference>
<dbReference type="Pfam" id="PF26192">
    <property type="entry name" value="RNF157-like_N"/>
    <property type="match status" value="1"/>
</dbReference>
<feature type="region of interest" description="Disordered" evidence="9">
    <location>
        <begin position="110"/>
        <end position="156"/>
    </location>
</feature>
<dbReference type="EMBL" id="CAJPEV010000305">
    <property type="protein sequence ID" value="CAG0883737.1"/>
    <property type="molecule type" value="Genomic_DNA"/>
</dbReference>
<dbReference type="FunFam" id="3.30.40.10:FF:000013">
    <property type="entry name" value="E3 ubiquitin-protein ligase MGRN1 isoform 1"/>
    <property type="match status" value="1"/>
</dbReference>
<dbReference type="Proteomes" id="UP000677054">
    <property type="component" value="Unassembled WGS sequence"/>
</dbReference>
<dbReference type="InterPro" id="IPR013083">
    <property type="entry name" value="Znf_RING/FYVE/PHD"/>
</dbReference>
<sequence length="654" mass="72922">MGVFTSRQSNGVEEVDLGANNAYRFPPKSELQPCILPLGNYFGTHFIMGGERFDTPQPEAYLFGDNLDLNFLGSRPTPFPYPAPQANEPTKTLKALINIRKESLHFTRVNADQDVASEVPPPPPPETRVPEEEEKEVTDGQDSNNHVQGNPRPVSLPRSTKFNIEFTFDCDVRCAITVHYFCTEELTPHGLIYKPRNPQMSSYTYHYKRGANQHFCQVEHIFDPTEWPEADLSYDYERDFLPIQPLILEPWQSHATLAVVEKYTDGTYGLKAFKQKLFVDGLCYLLQEVYGIENKNVEMKNDDETEDSGAECVICMSDTRDTLILPCRHLCLCNCCADSLRYQANNCPICRSPFRALLQIRPVQKASGSGNNTGPNLNTEVPQDGIPPGYEAVSLIEALNGPITTYRSHHVGRDRSSTGSADRVRLRGAGGSLRSRPTPVPEGLVSHCRSASVPKDRLPEQEDGSGDHIRDRHTEYVELPTLTELDGDGEPVGVEEEETLLDSPPSSPKNRGANSDEAVEGQEEKEKEKELEIERRMSSPNSQYPRQQTTSSTNHEEELSDYYTPEDPVKHILDPPSTKVTSVVPLATEEEGLGDTEGELTPSPPGTPQSLSSHKSSSNQSSYSSRNSTHLLLRHPSSHRGIKQQVKEPAVHQV</sequence>
<gene>
    <name evidence="11" type="ORF">DSTB1V02_LOCUS2652</name>
</gene>
<dbReference type="GO" id="GO:0008270">
    <property type="term" value="F:zinc ion binding"/>
    <property type="evidence" value="ECO:0007669"/>
    <property type="project" value="UniProtKB-KW"/>
</dbReference>
<name>A0A7R8X4I0_9CRUS</name>
<evidence type="ECO:0000256" key="6">
    <source>
        <dbReference type="ARBA" id="ARBA00022786"/>
    </source>
</evidence>
<feature type="compositionally biased region" description="Low complexity" evidence="9">
    <location>
        <begin position="610"/>
        <end position="628"/>
    </location>
</feature>
<keyword evidence="4" id="KW-0479">Metal-binding</keyword>
<dbReference type="GO" id="GO:0061630">
    <property type="term" value="F:ubiquitin protein ligase activity"/>
    <property type="evidence" value="ECO:0007669"/>
    <property type="project" value="UniProtKB-EC"/>
</dbReference>
<feature type="compositionally biased region" description="Basic residues" evidence="9">
    <location>
        <begin position="632"/>
        <end position="642"/>
    </location>
</feature>
<evidence type="ECO:0000256" key="9">
    <source>
        <dbReference type="SAM" id="MobiDB-lite"/>
    </source>
</evidence>
<evidence type="ECO:0000256" key="3">
    <source>
        <dbReference type="ARBA" id="ARBA00022679"/>
    </source>
</evidence>
<evidence type="ECO:0000256" key="5">
    <source>
        <dbReference type="ARBA" id="ARBA00022771"/>
    </source>
</evidence>
<dbReference type="SMART" id="SM00184">
    <property type="entry name" value="RING"/>
    <property type="match status" value="1"/>
</dbReference>
<keyword evidence="7" id="KW-0862">Zinc</keyword>
<dbReference type="EMBL" id="LR899822">
    <property type="protein sequence ID" value="CAD7242699.1"/>
    <property type="molecule type" value="Genomic_DNA"/>
</dbReference>
<accession>A0A7R8X4I0</accession>
<dbReference type="Pfam" id="PF13920">
    <property type="entry name" value="zf-C3HC4_3"/>
    <property type="match status" value="1"/>
</dbReference>
<keyword evidence="3" id="KW-0808">Transferase</keyword>
<comment type="catalytic activity">
    <reaction evidence="1">
        <text>S-ubiquitinyl-[E2 ubiquitin-conjugating enzyme]-L-cysteine + [acceptor protein]-L-lysine = [E2 ubiquitin-conjugating enzyme]-L-cysteine + N(6)-ubiquitinyl-[acceptor protein]-L-lysine.</text>
        <dbReference type="EC" id="2.3.2.27"/>
    </reaction>
</comment>